<dbReference type="Proteomes" id="UP000789396">
    <property type="component" value="Unassembled WGS sequence"/>
</dbReference>
<name>A0A9N8ZXM5_9GLOM</name>
<proteinExistence type="predicted"/>
<keyword evidence="2" id="KW-1185">Reference proteome</keyword>
<protein>
    <submittedName>
        <fullName evidence="1">17556_t:CDS:1</fullName>
    </submittedName>
</protein>
<feature type="non-terminal residue" evidence="1">
    <location>
        <position position="1"/>
    </location>
</feature>
<organism evidence="1 2">
    <name type="scientific">Racocetra fulgida</name>
    <dbReference type="NCBI Taxonomy" id="60492"/>
    <lineage>
        <taxon>Eukaryota</taxon>
        <taxon>Fungi</taxon>
        <taxon>Fungi incertae sedis</taxon>
        <taxon>Mucoromycota</taxon>
        <taxon>Glomeromycotina</taxon>
        <taxon>Glomeromycetes</taxon>
        <taxon>Diversisporales</taxon>
        <taxon>Gigasporaceae</taxon>
        <taxon>Racocetra</taxon>
    </lineage>
</organism>
<sequence length="61" mass="6648">MKCNERTDYFTICTVNSPLPLLFTNSGLNLEYTNAKTLFDAALGVVCNKIFPNADATGIAM</sequence>
<gene>
    <name evidence="1" type="ORF">RFULGI_LOCUS2862</name>
</gene>
<dbReference type="AlphaFoldDB" id="A0A9N8ZXM5"/>
<accession>A0A9N8ZXM5</accession>
<reference evidence="1" key="1">
    <citation type="submission" date="2021-06" db="EMBL/GenBank/DDBJ databases">
        <authorList>
            <person name="Kallberg Y."/>
            <person name="Tangrot J."/>
            <person name="Rosling A."/>
        </authorList>
    </citation>
    <scope>NUCLEOTIDE SEQUENCE</scope>
    <source>
        <strain evidence="1">IN212</strain>
    </source>
</reference>
<evidence type="ECO:0000313" key="1">
    <source>
        <dbReference type="EMBL" id="CAG8510241.1"/>
    </source>
</evidence>
<evidence type="ECO:0000313" key="2">
    <source>
        <dbReference type="Proteomes" id="UP000789396"/>
    </source>
</evidence>
<dbReference type="EMBL" id="CAJVPZ010002312">
    <property type="protein sequence ID" value="CAG8510241.1"/>
    <property type="molecule type" value="Genomic_DNA"/>
</dbReference>
<comment type="caution">
    <text evidence="1">The sequence shown here is derived from an EMBL/GenBank/DDBJ whole genome shotgun (WGS) entry which is preliminary data.</text>
</comment>